<dbReference type="EMBL" id="CM004481">
    <property type="protein sequence ID" value="OCT65372.1"/>
    <property type="molecule type" value="Genomic_DNA"/>
</dbReference>
<protein>
    <submittedName>
        <fullName evidence="1">Uncharacterized protein</fullName>
    </submittedName>
</protein>
<sequence>MKSFTTLKNQFELPAAQWLVFTRVQGQLHKKLSPLTLEEDSLIKHIKSGSGKRKVSTIYKIIQRKGCGDITLKSRARWEKDVGEMTDNQWALELKNPKQISKDCRWKQETGTLTQFWEEIICRLNNVMRIQITTDPVVCLLGVFTSADLQQVKKHFLALFQARRQITKNWKADTAPDVKARESDLHETGKLEKYIYKRRDKLAAFTRIWGKWFEYCSVME</sequence>
<dbReference type="AlphaFoldDB" id="A0A974H5A9"/>
<gene>
    <name evidence="1" type="ORF">XELAEV_18041612mg</name>
</gene>
<proteinExistence type="predicted"/>
<reference evidence="2" key="1">
    <citation type="journal article" date="2016" name="Nature">
        <title>Genome evolution in the allotetraploid frog Xenopus laevis.</title>
        <authorList>
            <person name="Session A.M."/>
            <person name="Uno Y."/>
            <person name="Kwon T."/>
            <person name="Chapman J.A."/>
            <person name="Toyoda A."/>
            <person name="Takahashi S."/>
            <person name="Fukui A."/>
            <person name="Hikosaka A."/>
            <person name="Suzuki A."/>
            <person name="Kondo M."/>
            <person name="van Heeringen S.J."/>
            <person name="Quigley I."/>
            <person name="Heinz S."/>
            <person name="Ogino H."/>
            <person name="Ochi H."/>
            <person name="Hellsten U."/>
            <person name="Lyons J.B."/>
            <person name="Simakov O."/>
            <person name="Putnam N."/>
            <person name="Stites J."/>
            <person name="Kuroki Y."/>
            <person name="Tanaka T."/>
            <person name="Michiue T."/>
            <person name="Watanabe M."/>
            <person name="Bogdanovic O."/>
            <person name="Lister R."/>
            <person name="Georgiou G."/>
            <person name="Paranjpe S.S."/>
            <person name="van Kruijsbergen I."/>
            <person name="Shu S."/>
            <person name="Carlson J."/>
            <person name="Kinoshita T."/>
            <person name="Ohta Y."/>
            <person name="Mawaribuchi S."/>
            <person name="Jenkins J."/>
            <person name="Grimwood J."/>
            <person name="Schmutz J."/>
            <person name="Mitros T."/>
            <person name="Mozaffari S.V."/>
            <person name="Suzuki Y."/>
            <person name="Haramoto Y."/>
            <person name="Yamamoto T.S."/>
            <person name="Takagi C."/>
            <person name="Heald R."/>
            <person name="Miller K."/>
            <person name="Haudenschild C."/>
            <person name="Kitzman J."/>
            <person name="Nakayama T."/>
            <person name="Izutsu Y."/>
            <person name="Robert J."/>
            <person name="Fortriede J."/>
            <person name="Burns K."/>
            <person name="Lotay V."/>
            <person name="Karimi K."/>
            <person name="Yasuoka Y."/>
            <person name="Dichmann D.S."/>
            <person name="Flajnik M.F."/>
            <person name="Houston D.W."/>
            <person name="Shendure J."/>
            <person name="DuPasquier L."/>
            <person name="Vize P.D."/>
            <person name="Zorn A.M."/>
            <person name="Ito M."/>
            <person name="Marcotte E.M."/>
            <person name="Wallingford J.B."/>
            <person name="Ito Y."/>
            <person name="Asashima M."/>
            <person name="Ueno N."/>
            <person name="Matsuda Y."/>
            <person name="Veenstra G.J."/>
            <person name="Fujiyama A."/>
            <person name="Harland R.M."/>
            <person name="Taira M."/>
            <person name="Rokhsar D.S."/>
        </authorList>
    </citation>
    <scope>NUCLEOTIDE SEQUENCE [LARGE SCALE GENOMIC DNA]</scope>
    <source>
        <strain evidence="2">J</strain>
    </source>
</reference>
<accession>A0A974H5A9</accession>
<evidence type="ECO:0000313" key="1">
    <source>
        <dbReference type="EMBL" id="OCT65372.1"/>
    </source>
</evidence>
<name>A0A974H5A9_XENLA</name>
<dbReference type="Proteomes" id="UP000694892">
    <property type="component" value="Chromosome 8S"/>
</dbReference>
<evidence type="ECO:0000313" key="2">
    <source>
        <dbReference type="Proteomes" id="UP000694892"/>
    </source>
</evidence>
<organism evidence="1 2">
    <name type="scientific">Xenopus laevis</name>
    <name type="common">African clawed frog</name>
    <dbReference type="NCBI Taxonomy" id="8355"/>
    <lineage>
        <taxon>Eukaryota</taxon>
        <taxon>Metazoa</taxon>
        <taxon>Chordata</taxon>
        <taxon>Craniata</taxon>
        <taxon>Vertebrata</taxon>
        <taxon>Euteleostomi</taxon>
        <taxon>Amphibia</taxon>
        <taxon>Batrachia</taxon>
        <taxon>Anura</taxon>
        <taxon>Pipoidea</taxon>
        <taxon>Pipidae</taxon>
        <taxon>Xenopodinae</taxon>
        <taxon>Xenopus</taxon>
        <taxon>Xenopus</taxon>
    </lineage>
</organism>